<name>A0A2P2Q1Y9_RHIMU</name>
<accession>A0A2P2Q1Y9</accession>
<dbReference type="AlphaFoldDB" id="A0A2P2Q1Y9"/>
<sequence>MLGFVMHNSRAGDFPFYIVAQKFQTLWYWFPKTGQKRNK</sequence>
<reference evidence="1" key="1">
    <citation type="submission" date="2018-02" db="EMBL/GenBank/DDBJ databases">
        <title>Rhizophora mucronata_Transcriptome.</title>
        <authorList>
            <person name="Meera S.P."/>
            <person name="Sreeshan A."/>
            <person name="Augustine A."/>
        </authorList>
    </citation>
    <scope>NUCLEOTIDE SEQUENCE</scope>
    <source>
        <tissue evidence="1">Leaf</tissue>
    </source>
</reference>
<protein>
    <submittedName>
        <fullName evidence="1">Uncharacterized protein</fullName>
    </submittedName>
</protein>
<proteinExistence type="predicted"/>
<evidence type="ECO:0000313" key="1">
    <source>
        <dbReference type="EMBL" id="MBX60975.1"/>
    </source>
</evidence>
<organism evidence="1">
    <name type="scientific">Rhizophora mucronata</name>
    <name type="common">Asiatic mangrove</name>
    <dbReference type="NCBI Taxonomy" id="61149"/>
    <lineage>
        <taxon>Eukaryota</taxon>
        <taxon>Viridiplantae</taxon>
        <taxon>Streptophyta</taxon>
        <taxon>Embryophyta</taxon>
        <taxon>Tracheophyta</taxon>
        <taxon>Spermatophyta</taxon>
        <taxon>Magnoliopsida</taxon>
        <taxon>eudicotyledons</taxon>
        <taxon>Gunneridae</taxon>
        <taxon>Pentapetalae</taxon>
        <taxon>rosids</taxon>
        <taxon>fabids</taxon>
        <taxon>Malpighiales</taxon>
        <taxon>Rhizophoraceae</taxon>
        <taxon>Rhizophora</taxon>
    </lineage>
</organism>
<dbReference type="EMBL" id="GGEC01080491">
    <property type="protein sequence ID" value="MBX60975.1"/>
    <property type="molecule type" value="Transcribed_RNA"/>
</dbReference>